<accession>A0A5J9SPN8</accession>
<comment type="caution">
    <text evidence="2">The sequence shown here is derived from an EMBL/GenBank/DDBJ whole genome shotgun (WGS) entry which is preliminary data.</text>
</comment>
<sequence length="81" mass="8737">MTVNLFPMLFCPHDSCATGLCAATQVGPHALKGEAWPSVNELPRAGSSHHVKPRPPVKIRSSSSCPFEESCDQEEAAINFD</sequence>
<evidence type="ECO:0000313" key="2">
    <source>
        <dbReference type="EMBL" id="TVU00943.1"/>
    </source>
</evidence>
<keyword evidence="3" id="KW-1185">Reference proteome</keyword>
<evidence type="ECO:0000313" key="3">
    <source>
        <dbReference type="Proteomes" id="UP000324897"/>
    </source>
</evidence>
<organism evidence="2 3">
    <name type="scientific">Eragrostis curvula</name>
    <name type="common">weeping love grass</name>
    <dbReference type="NCBI Taxonomy" id="38414"/>
    <lineage>
        <taxon>Eukaryota</taxon>
        <taxon>Viridiplantae</taxon>
        <taxon>Streptophyta</taxon>
        <taxon>Embryophyta</taxon>
        <taxon>Tracheophyta</taxon>
        <taxon>Spermatophyta</taxon>
        <taxon>Magnoliopsida</taxon>
        <taxon>Liliopsida</taxon>
        <taxon>Poales</taxon>
        <taxon>Poaceae</taxon>
        <taxon>PACMAD clade</taxon>
        <taxon>Chloridoideae</taxon>
        <taxon>Eragrostideae</taxon>
        <taxon>Eragrostidinae</taxon>
        <taxon>Eragrostis</taxon>
    </lineage>
</organism>
<evidence type="ECO:0000256" key="1">
    <source>
        <dbReference type="SAM" id="MobiDB-lite"/>
    </source>
</evidence>
<feature type="compositionally biased region" description="Basic residues" evidence="1">
    <location>
        <begin position="47"/>
        <end position="57"/>
    </location>
</feature>
<dbReference type="EMBL" id="RWGY01000522">
    <property type="protein sequence ID" value="TVU00943.1"/>
    <property type="molecule type" value="Genomic_DNA"/>
</dbReference>
<dbReference type="Proteomes" id="UP000324897">
    <property type="component" value="Unassembled WGS sequence"/>
</dbReference>
<proteinExistence type="predicted"/>
<dbReference type="Gramene" id="TVU00943">
    <property type="protein sequence ID" value="TVU00943"/>
    <property type="gene ID" value="EJB05_53600"/>
</dbReference>
<reference evidence="2 3" key="1">
    <citation type="journal article" date="2019" name="Sci. Rep.">
        <title>A high-quality genome of Eragrostis curvula grass provides insights into Poaceae evolution and supports new strategies to enhance forage quality.</title>
        <authorList>
            <person name="Carballo J."/>
            <person name="Santos B.A.C.M."/>
            <person name="Zappacosta D."/>
            <person name="Garbus I."/>
            <person name="Selva J.P."/>
            <person name="Gallo C.A."/>
            <person name="Diaz A."/>
            <person name="Albertini E."/>
            <person name="Caccamo M."/>
            <person name="Echenique V."/>
        </authorList>
    </citation>
    <scope>NUCLEOTIDE SEQUENCE [LARGE SCALE GENOMIC DNA]</scope>
    <source>
        <strain evidence="3">cv. Victoria</strain>
        <tissue evidence="2">Leaf</tissue>
    </source>
</reference>
<gene>
    <name evidence="2" type="ORF">EJB05_53600</name>
</gene>
<protein>
    <submittedName>
        <fullName evidence="2">Uncharacterized protein</fullName>
    </submittedName>
</protein>
<feature type="region of interest" description="Disordered" evidence="1">
    <location>
        <begin position="42"/>
        <end position="65"/>
    </location>
</feature>
<name>A0A5J9SPN8_9POAL</name>
<dbReference type="AlphaFoldDB" id="A0A5J9SPN8"/>